<organism evidence="1 2">
    <name type="scientific">Uncinula necator</name>
    <name type="common">Grape powdery mildew</name>
    <dbReference type="NCBI Taxonomy" id="52586"/>
    <lineage>
        <taxon>Eukaryota</taxon>
        <taxon>Fungi</taxon>
        <taxon>Dikarya</taxon>
        <taxon>Ascomycota</taxon>
        <taxon>Pezizomycotina</taxon>
        <taxon>Leotiomycetes</taxon>
        <taxon>Erysiphales</taxon>
        <taxon>Erysiphaceae</taxon>
        <taxon>Erysiphe</taxon>
    </lineage>
</organism>
<comment type="caution">
    <text evidence="1">The sequence shown here is derived from an EMBL/GenBank/DDBJ whole genome shotgun (WGS) entry which is preliminary data.</text>
</comment>
<keyword evidence="1" id="KW-0687">Ribonucleoprotein</keyword>
<dbReference type="STRING" id="52586.A0A0B1P245"/>
<evidence type="ECO:0000313" key="2">
    <source>
        <dbReference type="Proteomes" id="UP000030854"/>
    </source>
</evidence>
<dbReference type="Proteomes" id="UP000030854">
    <property type="component" value="Unassembled WGS sequence"/>
</dbReference>
<dbReference type="EMBL" id="JNVN01002181">
    <property type="protein sequence ID" value="KHJ32313.1"/>
    <property type="molecule type" value="Genomic_DNA"/>
</dbReference>
<dbReference type="Pfam" id="PF10259">
    <property type="entry name" value="Rogdi_lz"/>
    <property type="match status" value="1"/>
</dbReference>
<dbReference type="OMA" id="KLNALGH"/>
<dbReference type="PANTHER" id="PTHR13618:SF1">
    <property type="entry name" value="PROTEIN ROGDI HOMOLOG"/>
    <property type="match status" value="1"/>
</dbReference>
<dbReference type="GO" id="GO:0043291">
    <property type="term" value="C:RAVE complex"/>
    <property type="evidence" value="ECO:0007669"/>
    <property type="project" value="TreeGrafter"/>
</dbReference>
<proteinExistence type="predicted"/>
<sequence>MSTTVFPYLSKEKLKEAEKEATARELSWLLETLKEETFEALKSGIKECLTLLAPVNPGSTLVLSSLRSESIKGHVTRIGNQIVKGTFHLRLRTHAPLNLTISPVSSTSKNRGFYLPSLKTLSSLLEQSLSCLNSVQFSSAQIDQIPSIDSASTSIFSQLRLLYSLFQESISILKGSNSHLSPNTSLATSQYKAIEWNEEPSESVTFTPELPPTLALNISISDCSLLLTIRVLEPCAQAPTISSFFLTGIGVQRRLEHDEMDQEFLYRGKMVRVKEKCQVESSADPCLLSCAAKLQALERSTLGALDAIRTLTGSENDD</sequence>
<keyword evidence="2" id="KW-1185">Reference proteome</keyword>
<protein>
    <submittedName>
        <fullName evidence="1">Putative 37s ribosomal protein rsm22</fullName>
    </submittedName>
</protein>
<evidence type="ECO:0000313" key="1">
    <source>
        <dbReference type="EMBL" id="KHJ32313.1"/>
    </source>
</evidence>
<name>A0A0B1P245_UNCNE</name>
<dbReference type="AlphaFoldDB" id="A0A0B1P245"/>
<reference evidence="1 2" key="1">
    <citation type="journal article" date="2014" name="BMC Genomics">
        <title>Adaptive genomic structural variation in the grape powdery mildew pathogen, Erysiphe necator.</title>
        <authorList>
            <person name="Jones L."/>
            <person name="Riaz S."/>
            <person name="Morales-Cruz A."/>
            <person name="Amrine K.C."/>
            <person name="McGuire B."/>
            <person name="Gubler W.D."/>
            <person name="Walker M.A."/>
            <person name="Cantu D."/>
        </authorList>
    </citation>
    <scope>NUCLEOTIDE SEQUENCE [LARGE SCALE GENOMIC DNA]</scope>
    <source>
        <strain evidence="2">c</strain>
    </source>
</reference>
<dbReference type="HOGENOM" id="CLU_043442_0_0_1"/>
<keyword evidence="1" id="KW-0689">Ribosomal protein</keyword>
<accession>A0A0B1P245</accession>
<dbReference type="InterPro" id="IPR028241">
    <property type="entry name" value="RAVE2/Rogdi"/>
</dbReference>
<dbReference type="PANTHER" id="PTHR13618">
    <property type="entry name" value="LEUCINE ZIPPER CONTAINING TRANSCRIPTION FACTOR LZF1"/>
    <property type="match status" value="1"/>
</dbReference>
<gene>
    <name evidence="1" type="ORF">EV44_g1697</name>
</gene>
<dbReference type="GO" id="GO:0005840">
    <property type="term" value="C:ribosome"/>
    <property type="evidence" value="ECO:0007669"/>
    <property type="project" value="UniProtKB-KW"/>
</dbReference>